<reference evidence="5 6" key="1">
    <citation type="submission" date="2024-01" db="EMBL/GenBank/DDBJ databases">
        <title>Draft genome sequence of Gordonia sp. PKS22-38.</title>
        <authorList>
            <person name="Suphannarot A."/>
            <person name="Mingma R."/>
        </authorList>
    </citation>
    <scope>NUCLEOTIDE SEQUENCE [LARGE SCALE GENOMIC DNA]</scope>
    <source>
        <strain evidence="5 6">PKS22-38</strain>
    </source>
</reference>
<dbReference type="Pfam" id="PF00106">
    <property type="entry name" value="adh_short"/>
    <property type="match status" value="1"/>
</dbReference>
<keyword evidence="6" id="KW-1185">Reference proteome</keyword>
<dbReference type="InterPro" id="IPR020904">
    <property type="entry name" value="Sc_DH/Rdtase_CS"/>
</dbReference>
<comment type="caution">
    <text evidence="5">The sequence shown here is derived from an EMBL/GenBank/DDBJ whole genome shotgun (WGS) entry which is preliminary data.</text>
</comment>
<dbReference type="PRINTS" id="PR00081">
    <property type="entry name" value="GDHRDH"/>
</dbReference>
<accession>A0ABU7MSQ3</accession>
<dbReference type="Gene3D" id="3.40.50.720">
    <property type="entry name" value="NAD(P)-binding Rossmann-like Domain"/>
    <property type="match status" value="1"/>
</dbReference>
<evidence type="ECO:0000256" key="2">
    <source>
        <dbReference type="ARBA" id="ARBA00023002"/>
    </source>
</evidence>
<dbReference type="SUPFAM" id="SSF51735">
    <property type="entry name" value="NAD(P)-binding Rossmann-fold domains"/>
    <property type="match status" value="1"/>
</dbReference>
<name>A0ABU7MSQ3_9ACTN</name>
<dbReference type="PRINTS" id="PR00080">
    <property type="entry name" value="SDRFAMILY"/>
</dbReference>
<dbReference type="Proteomes" id="UP001335729">
    <property type="component" value="Unassembled WGS sequence"/>
</dbReference>
<dbReference type="PANTHER" id="PTHR24321">
    <property type="entry name" value="DEHYDROGENASES, SHORT CHAIN"/>
    <property type="match status" value="1"/>
</dbReference>
<dbReference type="InterPro" id="IPR002347">
    <property type="entry name" value="SDR_fam"/>
</dbReference>
<evidence type="ECO:0000256" key="4">
    <source>
        <dbReference type="RuleBase" id="RU000363"/>
    </source>
</evidence>
<evidence type="ECO:0000313" key="6">
    <source>
        <dbReference type="Proteomes" id="UP001335729"/>
    </source>
</evidence>
<dbReference type="RefSeq" id="WP_330504651.1">
    <property type="nucleotide sequence ID" value="NZ_JAZDUE010000007.1"/>
</dbReference>
<keyword evidence="3" id="KW-0520">NAD</keyword>
<organism evidence="5 6">
    <name type="scientific">Gordonia prachuapensis</name>
    <dbReference type="NCBI Taxonomy" id="3115651"/>
    <lineage>
        <taxon>Bacteria</taxon>
        <taxon>Bacillati</taxon>
        <taxon>Actinomycetota</taxon>
        <taxon>Actinomycetes</taxon>
        <taxon>Mycobacteriales</taxon>
        <taxon>Gordoniaceae</taxon>
        <taxon>Gordonia</taxon>
    </lineage>
</organism>
<dbReference type="PANTHER" id="PTHR24321:SF8">
    <property type="entry name" value="ESTRADIOL 17-BETA-DEHYDROGENASE 8-RELATED"/>
    <property type="match status" value="1"/>
</dbReference>
<dbReference type="NCBIfam" id="NF009467">
    <property type="entry name" value="PRK12826.1-3"/>
    <property type="match status" value="1"/>
</dbReference>
<sequence length="290" mass="30457">MTSNAPDSPRTGRMVGKVALVTGAARGQGRSHALALAAEGADLVITDIAGTVDTVGYPLGTADELDDVHRELKELGARVHRATVDVRDADAMVETVTSAVADLGRLDAVVANAGILGAPAQTWQLTPEQWRTMLDVNLTGVWSTFRAAIPHMIDAGNGGSLVGISSIAGLRGIPGVSHYVAAKHGVVGLIGSLANELAPYGIRANSIHPTNVRTPMIDNPLAAKIFRPDLDEPSLDDGVEVLKRINLLDMPWIDVSDVTDAVVWLLSDESKRVTGINLPVDAGMLAKYNG</sequence>
<dbReference type="PROSITE" id="PS00061">
    <property type="entry name" value="ADH_SHORT"/>
    <property type="match status" value="1"/>
</dbReference>
<evidence type="ECO:0000313" key="5">
    <source>
        <dbReference type="EMBL" id="MEE4023360.1"/>
    </source>
</evidence>
<evidence type="ECO:0000256" key="1">
    <source>
        <dbReference type="ARBA" id="ARBA00006484"/>
    </source>
</evidence>
<protein>
    <submittedName>
        <fullName evidence="5">Mycofactocin-coupled SDR family oxidoreductase</fullName>
    </submittedName>
</protein>
<keyword evidence="2" id="KW-0560">Oxidoreductase</keyword>
<dbReference type="InterPro" id="IPR023985">
    <property type="entry name" value="SDR_subfam_1"/>
</dbReference>
<dbReference type="CDD" id="cd05233">
    <property type="entry name" value="SDR_c"/>
    <property type="match status" value="1"/>
</dbReference>
<dbReference type="EMBL" id="JAZDUE010000007">
    <property type="protein sequence ID" value="MEE4023360.1"/>
    <property type="molecule type" value="Genomic_DNA"/>
</dbReference>
<proteinExistence type="inferred from homology"/>
<evidence type="ECO:0000256" key="3">
    <source>
        <dbReference type="ARBA" id="ARBA00023027"/>
    </source>
</evidence>
<gene>
    <name evidence="5" type="ORF">V1Y59_09755</name>
</gene>
<dbReference type="NCBIfam" id="TIGR03971">
    <property type="entry name" value="SDR_subfam_1"/>
    <property type="match status" value="1"/>
</dbReference>
<dbReference type="InterPro" id="IPR036291">
    <property type="entry name" value="NAD(P)-bd_dom_sf"/>
</dbReference>
<comment type="similarity">
    <text evidence="1 4">Belongs to the short-chain dehydrogenases/reductases (SDR) family.</text>
</comment>